<reference evidence="1 2" key="1">
    <citation type="submission" date="2023-11" db="EMBL/GenBank/DDBJ databases">
        <title>Draft genome of Azohydromonas lata strain H1 (DSM1123), a polyhydroxyalkanoate producer.</title>
        <authorList>
            <person name="Traversa D."/>
            <person name="D'Addabbo P."/>
            <person name="Pazzani C."/>
            <person name="Manzari C."/>
            <person name="Chiara M."/>
            <person name="Scrascia M."/>
        </authorList>
    </citation>
    <scope>NUCLEOTIDE SEQUENCE [LARGE SCALE GENOMIC DNA]</scope>
    <source>
        <strain evidence="1 2">H1</strain>
    </source>
</reference>
<sequence length="87" mass="9436">MPLDTLQAALDQLRAGELDQAAFCRRLRAVSLPAELPPKFGEVLANLLDRLESSAMFGGESCSFSTDDLAASVQAWLDKARERLKAA</sequence>
<evidence type="ECO:0000313" key="1">
    <source>
        <dbReference type="EMBL" id="MDZ5459017.1"/>
    </source>
</evidence>
<protein>
    <submittedName>
        <fullName evidence="1">Uncharacterized protein</fullName>
    </submittedName>
</protein>
<name>A0ABU5IJE5_9BURK</name>
<accession>A0ABU5IJE5</accession>
<keyword evidence="2" id="KW-1185">Reference proteome</keyword>
<dbReference type="EMBL" id="JAXOJX010000037">
    <property type="protein sequence ID" value="MDZ5459017.1"/>
    <property type="molecule type" value="Genomic_DNA"/>
</dbReference>
<gene>
    <name evidence="1" type="ORF">SM757_20775</name>
</gene>
<comment type="caution">
    <text evidence="1">The sequence shown here is derived from an EMBL/GenBank/DDBJ whole genome shotgun (WGS) entry which is preliminary data.</text>
</comment>
<organism evidence="1 2">
    <name type="scientific">Azohydromonas lata</name>
    <dbReference type="NCBI Taxonomy" id="45677"/>
    <lineage>
        <taxon>Bacteria</taxon>
        <taxon>Pseudomonadati</taxon>
        <taxon>Pseudomonadota</taxon>
        <taxon>Betaproteobacteria</taxon>
        <taxon>Burkholderiales</taxon>
        <taxon>Sphaerotilaceae</taxon>
        <taxon>Azohydromonas</taxon>
    </lineage>
</organism>
<dbReference type="Proteomes" id="UP001293718">
    <property type="component" value="Unassembled WGS sequence"/>
</dbReference>
<dbReference type="RefSeq" id="WP_066341547.1">
    <property type="nucleotide sequence ID" value="NZ_JAXOJX010000037.1"/>
</dbReference>
<proteinExistence type="predicted"/>
<evidence type="ECO:0000313" key="2">
    <source>
        <dbReference type="Proteomes" id="UP001293718"/>
    </source>
</evidence>